<dbReference type="Proteomes" id="UP001055879">
    <property type="component" value="Linkage Group LG02"/>
</dbReference>
<evidence type="ECO:0000313" key="1">
    <source>
        <dbReference type="EMBL" id="KAI3758104.1"/>
    </source>
</evidence>
<organism evidence="1 2">
    <name type="scientific">Arctium lappa</name>
    <name type="common">Greater burdock</name>
    <name type="synonym">Lappa major</name>
    <dbReference type="NCBI Taxonomy" id="4217"/>
    <lineage>
        <taxon>Eukaryota</taxon>
        <taxon>Viridiplantae</taxon>
        <taxon>Streptophyta</taxon>
        <taxon>Embryophyta</taxon>
        <taxon>Tracheophyta</taxon>
        <taxon>Spermatophyta</taxon>
        <taxon>Magnoliopsida</taxon>
        <taxon>eudicotyledons</taxon>
        <taxon>Gunneridae</taxon>
        <taxon>Pentapetalae</taxon>
        <taxon>asterids</taxon>
        <taxon>campanulids</taxon>
        <taxon>Asterales</taxon>
        <taxon>Asteraceae</taxon>
        <taxon>Carduoideae</taxon>
        <taxon>Cardueae</taxon>
        <taxon>Arctiinae</taxon>
        <taxon>Arctium</taxon>
    </lineage>
</organism>
<proteinExistence type="predicted"/>
<reference evidence="1 2" key="2">
    <citation type="journal article" date="2022" name="Mol. Ecol. Resour.">
        <title>The genomes of chicory, endive, great burdock and yacon provide insights into Asteraceae paleo-polyploidization history and plant inulin production.</title>
        <authorList>
            <person name="Fan W."/>
            <person name="Wang S."/>
            <person name="Wang H."/>
            <person name="Wang A."/>
            <person name="Jiang F."/>
            <person name="Liu H."/>
            <person name="Zhao H."/>
            <person name="Xu D."/>
            <person name="Zhang Y."/>
        </authorList>
    </citation>
    <scope>NUCLEOTIDE SEQUENCE [LARGE SCALE GENOMIC DNA]</scope>
    <source>
        <strain evidence="2">cv. Niubang</strain>
    </source>
</reference>
<gene>
    <name evidence="1" type="ORF">L6452_05652</name>
</gene>
<dbReference type="EMBL" id="CM042048">
    <property type="protein sequence ID" value="KAI3758104.1"/>
    <property type="molecule type" value="Genomic_DNA"/>
</dbReference>
<evidence type="ECO:0000313" key="2">
    <source>
        <dbReference type="Proteomes" id="UP001055879"/>
    </source>
</evidence>
<reference evidence="2" key="1">
    <citation type="journal article" date="2022" name="Mol. Ecol. Resour.">
        <title>The genomes of chicory, endive, great burdock and yacon provide insights into Asteraceae palaeo-polyploidization history and plant inulin production.</title>
        <authorList>
            <person name="Fan W."/>
            <person name="Wang S."/>
            <person name="Wang H."/>
            <person name="Wang A."/>
            <person name="Jiang F."/>
            <person name="Liu H."/>
            <person name="Zhao H."/>
            <person name="Xu D."/>
            <person name="Zhang Y."/>
        </authorList>
    </citation>
    <scope>NUCLEOTIDE SEQUENCE [LARGE SCALE GENOMIC DNA]</scope>
    <source>
        <strain evidence="2">cv. Niubang</strain>
    </source>
</reference>
<sequence length="121" mass="12698">MGRLVVEFVGGIWNGINKNSIDGTSIDGTDNEGIGIVGTANVGIGMVAIGIDRIGSFGIDIYGTRIAVTSVDGCCMVMVFGGGVGKALQASLSLYHKVDALHRASEDYQKRVATTKQHIIR</sequence>
<name>A0ACB9EGP1_ARCLA</name>
<accession>A0ACB9EGP1</accession>
<keyword evidence="2" id="KW-1185">Reference proteome</keyword>
<comment type="caution">
    <text evidence="1">The sequence shown here is derived from an EMBL/GenBank/DDBJ whole genome shotgun (WGS) entry which is preliminary data.</text>
</comment>
<protein>
    <submittedName>
        <fullName evidence="1">Uncharacterized protein</fullName>
    </submittedName>
</protein>